<feature type="region of interest" description="Disordered" evidence="1">
    <location>
        <begin position="1"/>
        <end position="51"/>
    </location>
</feature>
<dbReference type="EMBL" id="BGPR01004755">
    <property type="protein sequence ID" value="GBN02998.1"/>
    <property type="molecule type" value="Genomic_DNA"/>
</dbReference>
<sequence length="75" mass="8178">HAWPLHTNYKPIPYGLSDPMLQLPPSPPLSKDGPPPAPISSEERELHPRPHVSTSVAFQHLLPGSPNGAVGYPDW</sequence>
<keyword evidence="3" id="KW-1185">Reference proteome</keyword>
<gene>
    <name evidence="2" type="ORF">AVEN_223701_1</name>
</gene>
<accession>A0A4Y2KKY0</accession>
<feature type="compositionally biased region" description="Pro residues" evidence="1">
    <location>
        <begin position="22"/>
        <end position="38"/>
    </location>
</feature>
<protein>
    <submittedName>
        <fullName evidence="2">Uncharacterized protein</fullName>
    </submittedName>
</protein>
<comment type="caution">
    <text evidence="2">The sequence shown here is derived from an EMBL/GenBank/DDBJ whole genome shotgun (WGS) entry which is preliminary data.</text>
</comment>
<proteinExistence type="predicted"/>
<name>A0A4Y2KKY0_ARAVE</name>
<feature type="non-terminal residue" evidence="2">
    <location>
        <position position="1"/>
    </location>
</feature>
<dbReference type="AlphaFoldDB" id="A0A4Y2KKY0"/>
<evidence type="ECO:0000313" key="2">
    <source>
        <dbReference type="EMBL" id="GBN02998.1"/>
    </source>
</evidence>
<reference evidence="2 3" key="1">
    <citation type="journal article" date="2019" name="Sci. Rep.">
        <title>Orb-weaving spider Araneus ventricosus genome elucidates the spidroin gene catalogue.</title>
        <authorList>
            <person name="Kono N."/>
            <person name="Nakamura H."/>
            <person name="Ohtoshi R."/>
            <person name="Moran D.A.P."/>
            <person name="Shinohara A."/>
            <person name="Yoshida Y."/>
            <person name="Fujiwara M."/>
            <person name="Mori M."/>
            <person name="Tomita M."/>
            <person name="Arakawa K."/>
        </authorList>
    </citation>
    <scope>NUCLEOTIDE SEQUENCE [LARGE SCALE GENOMIC DNA]</scope>
</reference>
<organism evidence="2 3">
    <name type="scientific">Araneus ventricosus</name>
    <name type="common">Orbweaver spider</name>
    <name type="synonym">Epeira ventricosa</name>
    <dbReference type="NCBI Taxonomy" id="182803"/>
    <lineage>
        <taxon>Eukaryota</taxon>
        <taxon>Metazoa</taxon>
        <taxon>Ecdysozoa</taxon>
        <taxon>Arthropoda</taxon>
        <taxon>Chelicerata</taxon>
        <taxon>Arachnida</taxon>
        <taxon>Araneae</taxon>
        <taxon>Araneomorphae</taxon>
        <taxon>Entelegynae</taxon>
        <taxon>Araneoidea</taxon>
        <taxon>Araneidae</taxon>
        <taxon>Araneus</taxon>
    </lineage>
</organism>
<dbReference type="Proteomes" id="UP000499080">
    <property type="component" value="Unassembled WGS sequence"/>
</dbReference>
<evidence type="ECO:0000313" key="3">
    <source>
        <dbReference type="Proteomes" id="UP000499080"/>
    </source>
</evidence>
<evidence type="ECO:0000256" key="1">
    <source>
        <dbReference type="SAM" id="MobiDB-lite"/>
    </source>
</evidence>